<evidence type="ECO:0000259" key="2">
    <source>
        <dbReference type="Pfam" id="PF00582"/>
    </source>
</evidence>
<proteinExistence type="inferred from homology"/>
<evidence type="ECO:0000313" key="3">
    <source>
        <dbReference type="EMBL" id="SEL30772.1"/>
    </source>
</evidence>
<dbReference type="Pfam" id="PF00582">
    <property type="entry name" value="Usp"/>
    <property type="match status" value="1"/>
</dbReference>
<sequence length="278" mass="30267">MSYKTLLVHLDTSQRAQARLDVALRLARRFDAHLTGIFATFVPDPRSFYLMAGSADYFDSQRQTRDEQRAAIERLFHAELTRAGVEGQWLAPAEYANEAVIRASRGADLVIAGQADPEDPEAYLGDRFPEDLVMSSGRPVLVIPYAGRYDPLGDRVLIAWDGSREAARAVHDALPLLLFASRVSVVRVSTAGSPPKPQRPGLDIVDALARHGVAVDAAGIVSDADETAGNALLSYGADAGYDLVVMGAYGHARWQERMLGGVTRTMFESMTQPVLMSH</sequence>
<dbReference type="InterPro" id="IPR006016">
    <property type="entry name" value="UspA"/>
</dbReference>
<protein>
    <submittedName>
        <fullName evidence="3">Universal stress protein family protein</fullName>
    </submittedName>
</protein>
<keyword evidence="4" id="KW-1185">Reference proteome</keyword>
<dbReference type="CDD" id="cd00293">
    <property type="entry name" value="USP-like"/>
    <property type="match status" value="1"/>
</dbReference>
<reference evidence="4" key="1">
    <citation type="submission" date="2016-10" db="EMBL/GenBank/DDBJ databases">
        <authorList>
            <person name="Varghese N."/>
            <person name="Submissions S."/>
        </authorList>
    </citation>
    <scope>NUCLEOTIDE SEQUENCE [LARGE SCALE GENOMIC DNA]</scope>
    <source>
        <strain evidence="4">LMG 26416</strain>
    </source>
</reference>
<evidence type="ECO:0000313" key="4">
    <source>
        <dbReference type="Proteomes" id="UP000199120"/>
    </source>
</evidence>
<evidence type="ECO:0000256" key="1">
    <source>
        <dbReference type="ARBA" id="ARBA00008791"/>
    </source>
</evidence>
<dbReference type="OrthoDB" id="9804721at2"/>
<dbReference type="SUPFAM" id="SSF52402">
    <property type="entry name" value="Adenine nucleotide alpha hydrolases-like"/>
    <property type="match status" value="2"/>
</dbReference>
<name>A0A1H7P4R5_9BURK</name>
<feature type="domain" description="UspA" evidence="2">
    <location>
        <begin position="154"/>
        <end position="276"/>
    </location>
</feature>
<dbReference type="STRING" id="416943.SAMN05445871_5364"/>
<comment type="similarity">
    <text evidence="1">Belongs to the universal stress protein A family.</text>
</comment>
<accession>A0A1H7P4R5</accession>
<dbReference type="RefSeq" id="WP_090550911.1">
    <property type="nucleotide sequence ID" value="NZ_FNSR01000002.1"/>
</dbReference>
<dbReference type="PANTHER" id="PTHR46268">
    <property type="entry name" value="STRESS RESPONSE PROTEIN NHAX"/>
    <property type="match status" value="1"/>
</dbReference>
<dbReference type="PANTHER" id="PTHR46268:SF15">
    <property type="entry name" value="UNIVERSAL STRESS PROTEIN HP_0031"/>
    <property type="match status" value="1"/>
</dbReference>
<dbReference type="AlphaFoldDB" id="A0A1H7P4R5"/>
<dbReference type="PRINTS" id="PR01438">
    <property type="entry name" value="UNVRSLSTRESS"/>
</dbReference>
<gene>
    <name evidence="3" type="ORF">SAMN05192542_106232</name>
</gene>
<dbReference type="InterPro" id="IPR006015">
    <property type="entry name" value="Universal_stress_UspA"/>
</dbReference>
<organism evidence="3 4">
    <name type="scientific">Paraburkholderia caballeronis</name>
    <dbReference type="NCBI Taxonomy" id="416943"/>
    <lineage>
        <taxon>Bacteria</taxon>
        <taxon>Pseudomonadati</taxon>
        <taxon>Pseudomonadota</taxon>
        <taxon>Betaproteobacteria</taxon>
        <taxon>Burkholderiales</taxon>
        <taxon>Burkholderiaceae</taxon>
        <taxon>Paraburkholderia</taxon>
    </lineage>
</organism>
<dbReference type="EMBL" id="FOAJ01000006">
    <property type="protein sequence ID" value="SEL30772.1"/>
    <property type="molecule type" value="Genomic_DNA"/>
</dbReference>
<dbReference type="Proteomes" id="UP000199120">
    <property type="component" value="Unassembled WGS sequence"/>
</dbReference>
<dbReference type="Gene3D" id="3.40.50.12370">
    <property type="match status" value="1"/>
</dbReference>